<feature type="signal peptide" evidence="1">
    <location>
        <begin position="1"/>
        <end position="23"/>
    </location>
</feature>
<sequence>MKTSRILLWFTAISMGCSSSMMVNDTLVNDSQTLTVEGRQGWLINQKLSFGPYQSEEVKRGWTFSYDIPFLVQFKGAKEKLQFQLNEGEHRASVYCLGKATQRELPMLEDMFRLSLKDQNVFAGAIVTDYSATPWEFLVQKNYNKLPARDFTGTLQNQNTQIDLREIQHTAQGKNTWGEPLGYEFVLDGEVIGAVEVLNKGRIIIKNSASDEMKLLVASTSAALLLRSDLNDTVGQ</sequence>
<dbReference type="EMBL" id="CP120682">
    <property type="protein sequence ID" value="WKN34102.1"/>
    <property type="molecule type" value="Genomic_DNA"/>
</dbReference>
<protein>
    <submittedName>
        <fullName evidence="2">Uncharacterized protein</fullName>
    </submittedName>
</protein>
<dbReference type="AlphaFoldDB" id="A0AA49GGF1"/>
<reference evidence="2" key="1">
    <citation type="journal article" date="2023" name="Comput. Struct. Biotechnol. J.">
        <title>Discovery of a novel marine Bacteroidetes with a rich repertoire of carbohydrate-active enzymes.</title>
        <authorList>
            <person name="Chen B."/>
            <person name="Liu G."/>
            <person name="Chen Q."/>
            <person name="Wang H."/>
            <person name="Liu L."/>
            <person name="Tang K."/>
        </authorList>
    </citation>
    <scope>NUCLEOTIDE SEQUENCE</scope>
    <source>
        <strain evidence="2">TK19036</strain>
    </source>
</reference>
<gene>
    <name evidence="2" type="ORF">K4G66_17120</name>
</gene>
<evidence type="ECO:0000313" key="2">
    <source>
        <dbReference type="EMBL" id="WKN34102.1"/>
    </source>
</evidence>
<proteinExistence type="predicted"/>
<evidence type="ECO:0000256" key="1">
    <source>
        <dbReference type="SAM" id="SignalP"/>
    </source>
</evidence>
<feature type="chain" id="PRO_5041445080" evidence="1">
    <location>
        <begin position="24"/>
        <end position="236"/>
    </location>
</feature>
<name>A0AA49GGF1_9BACT</name>
<reference evidence="2" key="2">
    <citation type="journal article" date="2024" name="Antonie Van Leeuwenhoek">
        <title>Roseihalotalea indica gen. nov., sp. nov., a halophilic Bacteroidetes from mesopelagic Southwest Indian Ocean with higher carbohydrate metabolic potential.</title>
        <authorList>
            <person name="Chen B."/>
            <person name="Zhang M."/>
            <person name="Lin D."/>
            <person name="Ye J."/>
            <person name="Tang K."/>
        </authorList>
    </citation>
    <scope>NUCLEOTIDE SEQUENCE</scope>
    <source>
        <strain evidence="2">TK19036</strain>
    </source>
</reference>
<dbReference type="PROSITE" id="PS51257">
    <property type="entry name" value="PROKAR_LIPOPROTEIN"/>
    <property type="match status" value="1"/>
</dbReference>
<organism evidence="2">
    <name type="scientific">Roseihalotalea indica</name>
    <dbReference type="NCBI Taxonomy" id="2867963"/>
    <lineage>
        <taxon>Bacteria</taxon>
        <taxon>Pseudomonadati</taxon>
        <taxon>Bacteroidota</taxon>
        <taxon>Cytophagia</taxon>
        <taxon>Cytophagales</taxon>
        <taxon>Catalimonadaceae</taxon>
        <taxon>Roseihalotalea</taxon>
    </lineage>
</organism>
<accession>A0AA49GGF1</accession>
<keyword evidence="1" id="KW-0732">Signal</keyword>